<dbReference type="InterPro" id="IPR002890">
    <property type="entry name" value="MG2"/>
</dbReference>
<dbReference type="InterPro" id="IPR041246">
    <property type="entry name" value="Bact_MG10"/>
</dbReference>
<keyword evidence="2" id="KW-0732">Signal</keyword>
<dbReference type="SMART" id="SM01360">
    <property type="entry name" value="A2M"/>
    <property type="match status" value="1"/>
</dbReference>
<dbReference type="Gene3D" id="2.60.40.1930">
    <property type="match status" value="1"/>
</dbReference>
<comment type="caution">
    <text evidence="5">The sequence shown here is derived from an EMBL/GenBank/DDBJ whole genome shotgun (WGS) entry which is preliminary data.</text>
</comment>
<evidence type="ECO:0000256" key="2">
    <source>
        <dbReference type="ARBA" id="ARBA00022729"/>
    </source>
</evidence>
<dbReference type="SUPFAM" id="SSF48239">
    <property type="entry name" value="Terpenoid cyclases/Protein prenyltransferases"/>
    <property type="match status" value="1"/>
</dbReference>
<dbReference type="InterPro" id="IPR008930">
    <property type="entry name" value="Terpenoid_cyclase/PrenylTrfase"/>
</dbReference>
<evidence type="ECO:0000259" key="3">
    <source>
        <dbReference type="SMART" id="SM01359"/>
    </source>
</evidence>
<organism evidence="5 6">
    <name type="scientific">Luteimonas salinisoli</name>
    <dbReference type="NCBI Taxonomy" id="2752307"/>
    <lineage>
        <taxon>Bacteria</taxon>
        <taxon>Pseudomonadati</taxon>
        <taxon>Pseudomonadota</taxon>
        <taxon>Gammaproteobacteria</taxon>
        <taxon>Lysobacterales</taxon>
        <taxon>Lysobacteraceae</taxon>
        <taxon>Luteimonas</taxon>
    </lineage>
</organism>
<dbReference type="Pfam" id="PF17973">
    <property type="entry name" value="bMG10"/>
    <property type="match status" value="1"/>
</dbReference>
<feature type="domain" description="Alpha-2-macroglobulin" evidence="4">
    <location>
        <begin position="1252"/>
        <end position="1342"/>
    </location>
</feature>
<proteinExistence type="inferred from homology"/>
<sequence length="1934" mass="210857">MTTREPASTPSRYRHDSWPERLAQALFGRFDWQPPGWLRAWGGQVRNRPMHWLGGAFALIAVLLWWHDRPEPPPRPDAIAATVIEPKATDYAKSPPRISPLRLRFAKPVAPLERIGEEPQGVALKPAHPGTWLWSDDRTLVFTPAEDWPVATDFEIRIDPAQALAPGRPLTDTGFGFSTAPFEAKTSGADFHQDPEDPNLKKAVYALRFSHPVDAASLERALAFDHRDGAGRALPAPEWTVVYDDSRLEAWVHSAPLRIPENGGALKLEVDAGVASALGGKGTPEALWSEVALPSLYSVEVGAIDAALAENDRYEPEQVLVVGFNQAMRDADVSQAVEAWLLPERHPQRPASRQSGPWRWSPSEVDEAVLKASQALALAPLPAEREYVETHSFRYQAPPGRYLYVRVDKGLKSFGGFLLGQPASAVQRVPDYPELLRFVGEGALLSLRGERRVSVAARNVPGLRLEVARVLPGALHQLVQHNRGDYGEPHFYSLSEDSLVEREEIRRRLPAGDPARTRYEGIDLGPHLAPGRRGVFLLSLRTLSESDAEKPAEQTLADNAGSERDSRLVVLTDLGMLVKRALDGSRDVFVQSISAGTPVAGARVRAIARNGETLVEALTDADGRARLPALDEFKREKQPLMLTVAQGDDLSFLPIDDRRRRLDYSRFDVGGDENQREAGALKASLFSDRGLYRPGDTVHLGLIVRAADWSRPLQGLPLEMVITDPRGTVARRERLTLGEIGFEGFDFTPPRHAPSGAWEANLYLLGKDDERTGIGATTVQVREFLPDSMRVGVRFNRQAGDGWVRPEGLVARVGAENLFGTPAAKRRVEADMVLRPALPAFAGWPGWTFHDPQRAEEGYEESLSETVTDADGEAEIALDLERYARASYQLDLLVRAFEPGSGRNVAARATTLVSDNAFLVGMKSADPLHHVARGSKRSVRLVAIGPDAKARAVDGLRAVLVERSHVSVLTRQRSGLYRYVSQQRLDDRSDQPLALRAGESEHVLATDRPGDFLLEIRDGDGSVLNRIAYSVAGAANLARSLERNAELSLSLSRQEYAPGDVIEIGVRAPYPGAGLITIERDRVYAHAWFKADTTSSVQRIRLPEGFEGNGYVNVQFLRDPMSDEVFMSPLSYGVAPFRVDRGARTQPLSVSLPEVSRPGAEIPLTIRTEGRARVVAFAVDEGILQVARYRVGDPLDDFFARKRLQVDTAQILDLILPEFSRLATIAAPGGDGDAGLARHLNPFGRKSEKPAVWWSGMVEVDGERTLEFRLPDHFNGRARVVAVAVTPQRIGLAETTMVSRGDFVLTPTVPTHVAPGDEFELPVGVANMVTGGDGELPVTVRLSLPPELEAVGDPAATVSLGSGREDSVRLRVRAGERLGAVPVTVIAESGRYRAQRTIEVSVRPATVARQDVRLGHAQRREELTDLRRMYGQRAQRRIAASTSPFVAVDGLAAFLRDYPHLCTEQVVSAAVPGLVDATHPEFGLLPGNGDDAVAGAIAALRARQNGEGGFGTWRATPDADPFVSAYTALYLVEARERGRPVPPGMLDAANRYLAGMAADRALRSQAQLRARALAVYLLVRQGRSAGNLLGAVREQLQRDFPDRWHGDDATVMLLASSYRLLQQDEPARALAGPVFQRMNAAAPVPWSGFADYHDPGIARGWAMLLLHRHFPDMARRLGPAAIEGLLAPLRENRHNTLSSALTLLALEAYGAAQAQAAPPAIEAVDAGGRARPIGEVAGLLRQATFAADDRALRVLPGDGATAWYALSQSGFDLQPGPAVQDRGLEVVRDYLDDEGRPVAEVPLGAEVTVRLRVRALDAERRGDIAIVDLLPGGFETVMQLPARASDDADASEPPAASLALPGSSFVPEHIEPREDRVLLYGTAHGEAREFRYRIRAGNVGRFAVPPIHAESMYERVIYAQGAAGAALNVTAPER</sequence>
<dbReference type="InterPro" id="IPR021868">
    <property type="entry name" value="Alpha_2_Macroglob_MG3"/>
</dbReference>
<dbReference type="Pfam" id="PF00207">
    <property type="entry name" value="A2M"/>
    <property type="match status" value="1"/>
</dbReference>
<dbReference type="Gene3D" id="1.50.10.20">
    <property type="match status" value="1"/>
</dbReference>
<gene>
    <name evidence="5" type="ORF">H0E84_00010</name>
</gene>
<dbReference type="InterPro" id="IPR001599">
    <property type="entry name" value="Macroglobln_a2"/>
</dbReference>
<protein>
    <submittedName>
        <fullName evidence="5">Alpha-2-macroglobulin family protein</fullName>
    </submittedName>
</protein>
<dbReference type="EMBL" id="JACCKA010000001">
    <property type="protein sequence ID" value="NZA24758.1"/>
    <property type="molecule type" value="Genomic_DNA"/>
</dbReference>
<dbReference type="Pfam" id="PF07703">
    <property type="entry name" value="A2M_BRD"/>
    <property type="match status" value="1"/>
</dbReference>
<reference evidence="5 6" key="1">
    <citation type="submission" date="2020-07" db="EMBL/GenBank/DDBJ databases">
        <title>Luteimonas sp. SJ-92.</title>
        <authorList>
            <person name="Huang X.-X."/>
            <person name="Xu L."/>
            <person name="Sun J.-Q."/>
        </authorList>
    </citation>
    <scope>NUCLEOTIDE SEQUENCE [LARGE SCALE GENOMIC DNA]</scope>
    <source>
        <strain evidence="5 6">SJ-92</strain>
    </source>
</reference>
<dbReference type="Pfam" id="PF01835">
    <property type="entry name" value="MG2"/>
    <property type="match status" value="1"/>
</dbReference>
<dbReference type="PANTHER" id="PTHR40094:SF1">
    <property type="entry name" value="UBIQUITIN DOMAIN-CONTAINING PROTEIN"/>
    <property type="match status" value="1"/>
</dbReference>
<feature type="domain" description="Alpha-2-macroglobulin bait region" evidence="3">
    <location>
        <begin position="1047"/>
        <end position="1186"/>
    </location>
</feature>
<evidence type="ECO:0000313" key="5">
    <source>
        <dbReference type="EMBL" id="NZA24758.1"/>
    </source>
</evidence>
<dbReference type="InterPro" id="IPR051802">
    <property type="entry name" value="YfhM-like"/>
</dbReference>
<dbReference type="Gene3D" id="2.60.40.3710">
    <property type="match status" value="1"/>
</dbReference>
<dbReference type="Pfam" id="PF17972">
    <property type="entry name" value="bMG5"/>
    <property type="match status" value="1"/>
</dbReference>
<dbReference type="Proteomes" id="UP000578091">
    <property type="component" value="Unassembled WGS sequence"/>
</dbReference>
<dbReference type="Pfam" id="PF11974">
    <property type="entry name" value="bMG3"/>
    <property type="match status" value="1"/>
</dbReference>
<keyword evidence="6" id="KW-1185">Reference proteome</keyword>
<dbReference type="InterPro" id="IPR041203">
    <property type="entry name" value="Bact_A2M_MG5"/>
</dbReference>
<dbReference type="InterPro" id="IPR011625">
    <property type="entry name" value="A2M_N_BRD"/>
</dbReference>
<evidence type="ECO:0000256" key="1">
    <source>
        <dbReference type="ARBA" id="ARBA00010556"/>
    </source>
</evidence>
<dbReference type="PANTHER" id="PTHR40094">
    <property type="entry name" value="ALPHA-2-MACROGLOBULIN HOMOLOG"/>
    <property type="match status" value="1"/>
</dbReference>
<dbReference type="GO" id="GO:0004866">
    <property type="term" value="F:endopeptidase inhibitor activity"/>
    <property type="evidence" value="ECO:0007669"/>
    <property type="project" value="InterPro"/>
</dbReference>
<dbReference type="RefSeq" id="WP_180676571.1">
    <property type="nucleotide sequence ID" value="NZ_JACCKA010000001.1"/>
</dbReference>
<evidence type="ECO:0000313" key="6">
    <source>
        <dbReference type="Proteomes" id="UP000578091"/>
    </source>
</evidence>
<accession>A0A853J7P2</accession>
<comment type="similarity">
    <text evidence="1">Belongs to the protease inhibitor I39 (alpha-2-macroglobulin) family. Bacterial alpha-2-macroglobulin subfamily.</text>
</comment>
<evidence type="ECO:0000259" key="4">
    <source>
        <dbReference type="SMART" id="SM01360"/>
    </source>
</evidence>
<name>A0A853J7P2_9GAMM</name>
<dbReference type="SMART" id="SM01359">
    <property type="entry name" value="A2M_N_2"/>
    <property type="match status" value="1"/>
</dbReference>